<reference evidence="3" key="1">
    <citation type="submission" date="2022-07" db="EMBL/GenBank/DDBJ databases">
        <authorList>
            <person name="Macas J."/>
            <person name="Novak P."/>
            <person name="Neumann P."/>
        </authorList>
    </citation>
    <scope>NUCLEOTIDE SEQUENCE</scope>
</reference>
<dbReference type="InterPro" id="IPR002156">
    <property type="entry name" value="RNaseH_domain"/>
</dbReference>
<comment type="caution">
    <text evidence="3">The sequence shown here is derived from an EMBL/GenBank/DDBJ whole genome shotgun (WGS) entry which is preliminary data.</text>
</comment>
<dbReference type="GO" id="GO:0003676">
    <property type="term" value="F:nucleic acid binding"/>
    <property type="evidence" value="ECO:0007669"/>
    <property type="project" value="InterPro"/>
</dbReference>
<dbReference type="Pfam" id="PF13456">
    <property type="entry name" value="RVT_3"/>
    <property type="match status" value="1"/>
</dbReference>
<feature type="domain" description="RNase H type-1" evidence="1">
    <location>
        <begin position="3"/>
        <end position="94"/>
    </location>
</feature>
<sequence length="144" mass="16371">MRNGRELLVFAITSPTKALSLLHSDMLGIFTAIQWATEKGYADFIVETDLYSSSAILNEIKRPATLLRNLQSNITEILWITFVFCDLHTNEVAQLVNSAYKLQRISTTFTIQIISINTNSFKLRQNSCTLNYLCFWISVSLSLL</sequence>
<proteinExistence type="predicted"/>
<keyword evidence="4" id="KW-1185">Reference proteome</keyword>
<dbReference type="AlphaFoldDB" id="A0AAV0FEF8"/>
<gene>
    <name evidence="2" type="ORF">CEPIT_LOCUS19510</name>
    <name evidence="3" type="ORF">CEPIT_LOCUS33313</name>
</gene>
<evidence type="ECO:0000259" key="1">
    <source>
        <dbReference type="Pfam" id="PF13456"/>
    </source>
</evidence>
<dbReference type="EMBL" id="CAMAPF010000182">
    <property type="protein sequence ID" value="CAH9111437.1"/>
    <property type="molecule type" value="Genomic_DNA"/>
</dbReference>
<dbReference type="GO" id="GO:0004523">
    <property type="term" value="F:RNA-DNA hybrid ribonuclease activity"/>
    <property type="evidence" value="ECO:0007669"/>
    <property type="project" value="InterPro"/>
</dbReference>
<evidence type="ECO:0000313" key="2">
    <source>
        <dbReference type="EMBL" id="CAH9111437.1"/>
    </source>
</evidence>
<evidence type="ECO:0000313" key="4">
    <source>
        <dbReference type="Proteomes" id="UP001152523"/>
    </source>
</evidence>
<name>A0AAV0FEF8_9ASTE</name>
<organism evidence="3 4">
    <name type="scientific">Cuscuta epithymum</name>
    <dbReference type="NCBI Taxonomy" id="186058"/>
    <lineage>
        <taxon>Eukaryota</taxon>
        <taxon>Viridiplantae</taxon>
        <taxon>Streptophyta</taxon>
        <taxon>Embryophyta</taxon>
        <taxon>Tracheophyta</taxon>
        <taxon>Spermatophyta</taxon>
        <taxon>Magnoliopsida</taxon>
        <taxon>eudicotyledons</taxon>
        <taxon>Gunneridae</taxon>
        <taxon>Pentapetalae</taxon>
        <taxon>asterids</taxon>
        <taxon>lamiids</taxon>
        <taxon>Solanales</taxon>
        <taxon>Convolvulaceae</taxon>
        <taxon>Cuscuteae</taxon>
        <taxon>Cuscuta</taxon>
        <taxon>Cuscuta subgen. Cuscuta</taxon>
    </lineage>
</organism>
<protein>
    <recommendedName>
        <fullName evidence="1">RNase H type-1 domain-containing protein</fullName>
    </recommendedName>
</protein>
<dbReference type="Proteomes" id="UP001152523">
    <property type="component" value="Unassembled WGS sequence"/>
</dbReference>
<dbReference type="EMBL" id="CAMAPF010000979">
    <property type="protein sequence ID" value="CAH9133917.1"/>
    <property type="molecule type" value="Genomic_DNA"/>
</dbReference>
<accession>A0AAV0FEF8</accession>
<evidence type="ECO:0000313" key="3">
    <source>
        <dbReference type="EMBL" id="CAH9133917.1"/>
    </source>
</evidence>